<sequence length="54" mass="6424">MEFPLYYLSNTAVDSKLFSFIIITLIIITTNICTIIYKVLKKHYIKNYYQQKGN</sequence>
<keyword evidence="1" id="KW-0472">Membrane</keyword>
<name>A0A0K1P865_9MOLU</name>
<proteinExistence type="predicted"/>
<dbReference type="EMBL" id="CP012328">
    <property type="protein sequence ID" value="AKU80082.1"/>
    <property type="molecule type" value="Genomic_DNA"/>
</dbReference>
<dbReference type="PATRIC" id="fig|216946.3.peg.866"/>
<dbReference type="KEGG" id="stur:STURON_00836"/>
<keyword evidence="3" id="KW-1185">Reference proteome</keyword>
<keyword evidence="1" id="KW-0812">Transmembrane</keyword>
<dbReference type="AlphaFoldDB" id="A0A0K1P865"/>
<accession>A0A0K1P865</accession>
<gene>
    <name evidence="2" type="ORF">STURON_00836</name>
</gene>
<organism evidence="2 3">
    <name type="scientific">Spiroplasma turonicum</name>
    <dbReference type="NCBI Taxonomy" id="216946"/>
    <lineage>
        <taxon>Bacteria</taxon>
        <taxon>Bacillati</taxon>
        <taxon>Mycoplasmatota</taxon>
        <taxon>Mollicutes</taxon>
        <taxon>Entomoplasmatales</taxon>
        <taxon>Spiroplasmataceae</taxon>
        <taxon>Spiroplasma</taxon>
    </lineage>
</organism>
<feature type="transmembrane region" description="Helical" evidence="1">
    <location>
        <begin position="20"/>
        <end position="40"/>
    </location>
</feature>
<evidence type="ECO:0000313" key="2">
    <source>
        <dbReference type="EMBL" id="AKU80082.1"/>
    </source>
</evidence>
<protein>
    <submittedName>
        <fullName evidence="2">Uncharacterized protein</fullName>
    </submittedName>
</protein>
<evidence type="ECO:0000313" key="3">
    <source>
        <dbReference type="Proteomes" id="UP000067243"/>
    </source>
</evidence>
<keyword evidence="1" id="KW-1133">Transmembrane helix</keyword>
<dbReference type="Proteomes" id="UP000067243">
    <property type="component" value="Chromosome"/>
</dbReference>
<evidence type="ECO:0000256" key="1">
    <source>
        <dbReference type="SAM" id="Phobius"/>
    </source>
</evidence>
<reference evidence="2 3" key="1">
    <citation type="journal article" date="2015" name="Genome Announc.">
        <title>Complete Genome Sequence of Spiroplasma turonicum Strain Tab4cT, a Parasite of a Horse Fly, Haematopota sp. (Diptera: Tabanidae).</title>
        <authorList>
            <person name="Davis R.E."/>
            <person name="Shao J."/>
            <person name="Zhao Y."/>
            <person name="Gasparich G.E."/>
            <person name="Gaynor B.J."/>
            <person name="Donofrio N."/>
        </authorList>
    </citation>
    <scope>NUCLEOTIDE SEQUENCE [LARGE SCALE GENOMIC DNA]</scope>
    <source>
        <strain evidence="2 3">Tab4c</strain>
    </source>
</reference>